<dbReference type="Proteomes" id="UP001144323">
    <property type="component" value="Unassembled WGS sequence"/>
</dbReference>
<feature type="region of interest" description="Disordered" evidence="1">
    <location>
        <begin position="46"/>
        <end position="103"/>
    </location>
</feature>
<name>A0A9W6LV47_9HYPH</name>
<keyword evidence="3" id="KW-1185">Reference proteome</keyword>
<dbReference type="AlphaFoldDB" id="A0A9W6LV47"/>
<feature type="region of interest" description="Disordered" evidence="1">
    <location>
        <begin position="128"/>
        <end position="175"/>
    </location>
</feature>
<evidence type="ECO:0000256" key="1">
    <source>
        <dbReference type="SAM" id="MobiDB-lite"/>
    </source>
</evidence>
<organism evidence="2 3">
    <name type="scientific">Methylocystis echinoides</name>
    <dbReference type="NCBI Taxonomy" id="29468"/>
    <lineage>
        <taxon>Bacteria</taxon>
        <taxon>Pseudomonadati</taxon>
        <taxon>Pseudomonadota</taxon>
        <taxon>Alphaproteobacteria</taxon>
        <taxon>Hyphomicrobiales</taxon>
        <taxon>Methylocystaceae</taxon>
        <taxon>Methylocystis</taxon>
    </lineage>
</organism>
<protein>
    <submittedName>
        <fullName evidence="2">Uncharacterized protein</fullName>
    </submittedName>
</protein>
<dbReference type="RefSeq" id="WP_103986359.1">
    <property type="nucleotide sequence ID" value="NZ_BSEC01000008.1"/>
</dbReference>
<sequence>MANDDTLTKALANVRQQRGSLEAEFERISAELTKLRLAERSLASIVEGTPIVEPTEDQPKRRRAFASDDQPRGTRGPRGPRANSAKGRLKALLENAGPEGLTHAQITERLTDVAANTLATYLSVMSSSGELERHGDTYHSGTPAATPAANHTSDDEDEGDGENDHDFGGKAEAAE</sequence>
<comment type="caution">
    <text evidence="2">The sequence shown here is derived from an EMBL/GenBank/DDBJ whole genome shotgun (WGS) entry which is preliminary data.</text>
</comment>
<proteinExistence type="predicted"/>
<evidence type="ECO:0000313" key="2">
    <source>
        <dbReference type="EMBL" id="GLI96156.1"/>
    </source>
</evidence>
<gene>
    <name evidence="2" type="ORF">LMG27198_51490</name>
</gene>
<feature type="compositionally biased region" description="Basic and acidic residues" evidence="1">
    <location>
        <begin position="162"/>
        <end position="175"/>
    </location>
</feature>
<evidence type="ECO:0000313" key="3">
    <source>
        <dbReference type="Proteomes" id="UP001144323"/>
    </source>
</evidence>
<dbReference type="EMBL" id="BSEC01000008">
    <property type="protein sequence ID" value="GLI96156.1"/>
    <property type="molecule type" value="Genomic_DNA"/>
</dbReference>
<accession>A0A9W6LV47</accession>
<reference evidence="2" key="1">
    <citation type="journal article" date="2023" name="Int. J. Syst. Evol. Microbiol.">
        <title>Methylocystis iwaonis sp. nov., a type II methane-oxidizing bacterium from surface soil of a rice paddy field in Japan, and emended description of the genus Methylocystis (ex Whittenbury et al. 1970) Bowman et al. 1993.</title>
        <authorList>
            <person name="Kaise H."/>
            <person name="Sawadogo J.B."/>
            <person name="Alam M.S."/>
            <person name="Ueno C."/>
            <person name="Dianou D."/>
            <person name="Shinjo R."/>
            <person name="Asakawa S."/>
        </authorList>
    </citation>
    <scope>NUCLEOTIDE SEQUENCE</scope>
    <source>
        <strain evidence="2">LMG27198</strain>
    </source>
</reference>